<organism evidence="2 3">
    <name type="scientific">Pseudomonas deceptionensis</name>
    <dbReference type="NCBI Taxonomy" id="882211"/>
    <lineage>
        <taxon>Bacteria</taxon>
        <taxon>Pseudomonadati</taxon>
        <taxon>Pseudomonadota</taxon>
        <taxon>Gammaproteobacteria</taxon>
        <taxon>Pseudomonadales</taxon>
        <taxon>Pseudomonadaceae</taxon>
        <taxon>Pseudomonas</taxon>
    </lineage>
</organism>
<evidence type="ECO:0000313" key="3">
    <source>
        <dbReference type="Proteomes" id="UP000183613"/>
    </source>
</evidence>
<accession>A0A1H5P6F8</accession>
<feature type="compositionally biased region" description="Basic and acidic residues" evidence="1">
    <location>
        <begin position="83"/>
        <end position="95"/>
    </location>
</feature>
<evidence type="ECO:0008006" key="4">
    <source>
        <dbReference type="Google" id="ProtNLM"/>
    </source>
</evidence>
<name>A0A1H5P6F8_PSEDM</name>
<evidence type="ECO:0000313" key="2">
    <source>
        <dbReference type="EMBL" id="SEF08597.1"/>
    </source>
</evidence>
<comment type="caution">
    <text evidence="2">The sequence shown here is derived from an EMBL/GenBank/DDBJ whole genome shotgun (WGS) entry which is preliminary data.</text>
</comment>
<keyword evidence="3" id="KW-1185">Reference proteome</keyword>
<evidence type="ECO:0000256" key="1">
    <source>
        <dbReference type="SAM" id="MobiDB-lite"/>
    </source>
</evidence>
<dbReference type="AlphaFoldDB" id="A0A1H5P6F8"/>
<dbReference type="Proteomes" id="UP000183613">
    <property type="component" value="Unassembled WGS sequence"/>
</dbReference>
<feature type="region of interest" description="Disordered" evidence="1">
    <location>
        <begin position="61"/>
        <end position="103"/>
    </location>
</feature>
<dbReference type="PROSITE" id="PS51257">
    <property type="entry name" value="PROKAR_LIPOPROTEIN"/>
    <property type="match status" value="1"/>
</dbReference>
<proteinExistence type="predicted"/>
<reference evidence="2" key="1">
    <citation type="submission" date="2016-10" db="EMBL/GenBank/DDBJ databases">
        <authorList>
            <person name="Varghese N."/>
            <person name="Submissions S."/>
        </authorList>
    </citation>
    <scope>NUCLEOTIDE SEQUENCE [LARGE SCALE GENOMIC DNA]</scope>
    <source>
        <strain evidence="2">LMG 25555</strain>
    </source>
</reference>
<gene>
    <name evidence="2" type="ORF">SAMN04489800_4491</name>
</gene>
<dbReference type="EMBL" id="FNUD01000002">
    <property type="protein sequence ID" value="SEF08597.1"/>
    <property type="molecule type" value="Genomic_DNA"/>
</dbReference>
<protein>
    <recommendedName>
        <fullName evidence="4">Lipoprotein</fullName>
    </recommendedName>
</protein>
<sequence length="103" mass="11419">MSRRLLSIIALCLAVSACVPYYSGGGYYRSEVYTVPAPYYYGGYGPYYGYPRGYHAPPPRYYQGPPHYLQAPGYRSGHGPGYRHGDGSGHGDDRNGGWGWGRQ</sequence>